<name>A0ACC3DUP9_9PEZI</name>
<dbReference type="EMBL" id="JAWDJW010000519">
    <property type="protein sequence ID" value="KAK3080536.1"/>
    <property type="molecule type" value="Genomic_DNA"/>
</dbReference>
<evidence type="ECO:0000313" key="1">
    <source>
        <dbReference type="EMBL" id="KAK3080536.1"/>
    </source>
</evidence>
<feature type="non-terminal residue" evidence="1">
    <location>
        <position position="1"/>
    </location>
</feature>
<proteinExistence type="predicted"/>
<reference evidence="1" key="1">
    <citation type="submission" date="2024-09" db="EMBL/GenBank/DDBJ databases">
        <title>Black Yeasts Isolated from many extreme environments.</title>
        <authorList>
            <person name="Coleine C."/>
            <person name="Stajich J.E."/>
            <person name="Selbmann L."/>
        </authorList>
    </citation>
    <scope>NUCLEOTIDE SEQUENCE</scope>
    <source>
        <strain evidence="1">CCFEE 5737</strain>
    </source>
</reference>
<dbReference type="Proteomes" id="UP001186974">
    <property type="component" value="Unassembled WGS sequence"/>
</dbReference>
<accession>A0ACC3DUP9</accession>
<protein>
    <submittedName>
        <fullName evidence="1">Uncharacterized protein</fullName>
    </submittedName>
</protein>
<organism evidence="1 2">
    <name type="scientific">Coniosporium uncinatum</name>
    <dbReference type="NCBI Taxonomy" id="93489"/>
    <lineage>
        <taxon>Eukaryota</taxon>
        <taxon>Fungi</taxon>
        <taxon>Dikarya</taxon>
        <taxon>Ascomycota</taxon>
        <taxon>Pezizomycotina</taxon>
        <taxon>Dothideomycetes</taxon>
        <taxon>Dothideomycetes incertae sedis</taxon>
        <taxon>Coniosporium</taxon>
    </lineage>
</organism>
<evidence type="ECO:0000313" key="2">
    <source>
        <dbReference type="Proteomes" id="UP001186974"/>
    </source>
</evidence>
<gene>
    <name evidence="1" type="ORF">LTS18_000462</name>
</gene>
<sequence>SYGDVVAAQQQGPQMAAFALQGVQRQGRVPGQEQGPPRSGERGDGTRGNDMRGLEALVAAAARENGGVGSRG</sequence>
<keyword evidence="2" id="KW-1185">Reference proteome</keyword>
<comment type="caution">
    <text evidence="1">The sequence shown here is derived from an EMBL/GenBank/DDBJ whole genome shotgun (WGS) entry which is preliminary data.</text>
</comment>